<dbReference type="GO" id="GO:0000455">
    <property type="term" value="P:enzyme-directed rRNA pseudouridine synthesis"/>
    <property type="evidence" value="ECO:0007669"/>
    <property type="project" value="TreeGrafter"/>
</dbReference>
<dbReference type="GO" id="GO:0003723">
    <property type="term" value="F:RNA binding"/>
    <property type="evidence" value="ECO:0007669"/>
    <property type="project" value="UniProtKB-KW"/>
</dbReference>
<dbReference type="InterPro" id="IPR006224">
    <property type="entry name" value="PsdUridine_synth_RluA-like_CS"/>
</dbReference>
<proteinExistence type="inferred from homology"/>
<dbReference type="CDD" id="cd02869">
    <property type="entry name" value="PseudoU_synth_RluA_like"/>
    <property type="match status" value="1"/>
</dbReference>
<dbReference type="EMBL" id="CADCTF010000156">
    <property type="protein sequence ID" value="CAA9268832.1"/>
    <property type="molecule type" value="Genomic_DNA"/>
</dbReference>
<protein>
    <recommendedName>
        <fullName evidence="6">Pseudouridine synthase</fullName>
        <ecNumber evidence="6">5.4.99.-</ecNumber>
    </recommendedName>
</protein>
<evidence type="ECO:0000313" key="9">
    <source>
        <dbReference type="EMBL" id="CAA9268832.1"/>
    </source>
</evidence>
<dbReference type="InterPro" id="IPR002942">
    <property type="entry name" value="S4_RNA-bd"/>
</dbReference>
<accession>A0A6J4J3Y0</accession>
<keyword evidence="5" id="KW-0694">RNA-binding</keyword>
<dbReference type="GO" id="GO:0140098">
    <property type="term" value="F:catalytic activity, acting on RNA"/>
    <property type="evidence" value="ECO:0007669"/>
    <property type="project" value="UniProtKB-ARBA"/>
</dbReference>
<organism evidence="9">
    <name type="scientific">uncultured Acidimicrobiales bacterium</name>
    <dbReference type="NCBI Taxonomy" id="310071"/>
    <lineage>
        <taxon>Bacteria</taxon>
        <taxon>Bacillati</taxon>
        <taxon>Actinomycetota</taxon>
        <taxon>Acidimicrobiia</taxon>
        <taxon>Acidimicrobiales</taxon>
        <taxon>environmental samples</taxon>
    </lineage>
</organism>
<dbReference type="Gene3D" id="3.30.2350.10">
    <property type="entry name" value="Pseudouridine synthase"/>
    <property type="match status" value="1"/>
</dbReference>
<evidence type="ECO:0000259" key="8">
    <source>
        <dbReference type="Pfam" id="PF01479"/>
    </source>
</evidence>
<evidence type="ECO:0000256" key="2">
    <source>
        <dbReference type="ARBA" id="ARBA00010876"/>
    </source>
</evidence>
<comment type="function">
    <text evidence="6">Responsible for synthesis of pseudouridine from uracil.</text>
</comment>
<gene>
    <name evidence="9" type="ORF">AVDCRST_MAG50-3355</name>
</gene>
<dbReference type="Pfam" id="PF01479">
    <property type="entry name" value="S4"/>
    <property type="match status" value="1"/>
</dbReference>
<name>A0A6J4J3Y0_9ACTN</name>
<dbReference type="Gene3D" id="3.10.290.10">
    <property type="entry name" value="RNA-binding S4 domain"/>
    <property type="match status" value="1"/>
</dbReference>
<dbReference type="PROSITE" id="PS01129">
    <property type="entry name" value="PSI_RLU"/>
    <property type="match status" value="1"/>
</dbReference>
<dbReference type="PANTHER" id="PTHR21600:SF44">
    <property type="entry name" value="RIBOSOMAL LARGE SUBUNIT PSEUDOURIDINE SYNTHASE D"/>
    <property type="match status" value="1"/>
</dbReference>
<sequence>MIEAIPPALDGERVDRVVSLVTGLPRGEAAELVDRGDVQINGSTVTNRSKKLRSGERLEILVPVATGPMRPAADPSVPVPVVHVDDDIVVVDKPAGLVVHPGAGNDTGTLVNGLLAQFPDLAGTGQPERPGIVHRLDAGTSGLLVVARTAEAHTLLVAQMAARTVERVYLALVLGTVEPDNGVVDAPIGRSGRDPTRMAVVASGREARTRYTVLTRRLHPVATTEVECRLETGRTHQIRVHLAAIGHPVVGDTRYGGERPAVPLARPYLHAHRLSFDHPATGERVTFSSPLPADLVDQRAQLS</sequence>
<keyword evidence="3 6" id="KW-0413">Isomerase</keyword>
<dbReference type="SUPFAM" id="SSF55174">
    <property type="entry name" value="Alpha-L RNA-binding motif"/>
    <property type="match status" value="1"/>
</dbReference>
<dbReference type="InterPro" id="IPR050188">
    <property type="entry name" value="RluA_PseudoU_synthase"/>
</dbReference>
<dbReference type="InterPro" id="IPR036986">
    <property type="entry name" value="S4_RNA-bd_sf"/>
</dbReference>
<dbReference type="AlphaFoldDB" id="A0A6J4J3Y0"/>
<feature type="domain" description="RNA-binding S4" evidence="8">
    <location>
        <begin position="13"/>
        <end position="57"/>
    </location>
</feature>
<dbReference type="GO" id="GO:0009982">
    <property type="term" value="F:pseudouridine synthase activity"/>
    <property type="evidence" value="ECO:0007669"/>
    <property type="project" value="InterPro"/>
</dbReference>
<evidence type="ECO:0000256" key="3">
    <source>
        <dbReference type="ARBA" id="ARBA00023235"/>
    </source>
</evidence>
<dbReference type="Pfam" id="PF00849">
    <property type="entry name" value="PseudoU_synth_2"/>
    <property type="match status" value="1"/>
</dbReference>
<dbReference type="SUPFAM" id="SSF55120">
    <property type="entry name" value="Pseudouridine synthase"/>
    <property type="match status" value="1"/>
</dbReference>
<dbReference type="NCBIfam" id="TIGR00005">
    <property type="entry name" value="rluA_subfam"/>
    <property type="match status" value="1"/>
</dbReference>
<evidence type="ECO:0000256" key="1">
    <source>
        <dbReference type="ARBA" id="ARBA00000073"/>
    </source>
</evidence>
<dbReference type="PROSITE" id="PS50889">
    <property type="entry name" value="S4"/>
    <property type="match status" value="1"/>
</dbReference>
<evidence type="ECO:0000259" key="7">
    <source>
        <dbReference type="Pfam" id="PF00849"/>
    </source>
</evidence>
<dbReference type="InterPro" id="IPR006225">
    <property type="entry name" value="PsdUridine_synth_RluC/D"/>
</dbReference>
<comment type="catalytic activity">
    <reaction evidence="1 6">
        <text>a uridine in RNA = a pseudouridine in RNA</text>
        <dbReference type="Rhea" id="RHEA:48348"/>
        <dbReference type="Rhea" id="RHEA-COMP:12068"/>
        <dbReference type="Rhea" id="RHEA-COMP:12069"/>
        <dbReference type="ChEBI" id="CHEBI:65314"/>
        <dbReference type="ChEBI" id="CHEBI:65315"/>
    </reaction>
</comment>
<reference evidence="9" key="1">
    <citation type="submission" date="2020-02" db="EMBL/GenBank/DDBJ databases">
        <authorList>
            <person name="Meier V. D."/>
        </authorList>
    </citation>
    <scope>NUCLEOTIDE SEQUENCE</scope>
    <source>
        <strain evidence="9">AVDCRST_MAG50</strain>
    </source>
</reference>
<dbReference type="InterPro" id="IPR006145">
    <property type="entry name" value="PsdUridine_synth_RsuA/RluA"/>
</dbReference>
<evidence type="ECO:0000256" key="5">
    <source>
        <dbReference type="PROSITE-ProRule" id="PRU00182"/>
    </source>
</evidence>
<feature type="active site" evidence="4">
    <location>
        <position position="137"/>
    </location>
</feature>
<dbReference type="EC" id="5.4.99.-" evidence="6"/>
<evidence type="ECO:0000256" key="6">
    <source>
        <dbReference type="RuleBase" id="RU362028"/>
    </source>
</evidence>
<comment type="similarity">
    <text evidence="2 6">Belongs to the pseudouridine synthase RluA family.</text>
</comment>
<evidence type="ECO:0000256" key="4">
    <source>
        <dbReference type="PIRSR" id="PIRSR606225-1"/>
    </source>
</evidence>
<feature type="domain" description="Pseudouridine synthase RsuA/RluA-like" evidence="7">
    <location>
        <begin position="87"/>
        <end position="244"/>
    </location>
</feature>
<dbReference type="InterPro" id="IPR020103">
    <property type="entry name" value="PsdUridine_synth_cat_dom_sf"/>
</dbReference>
<dbReference type="PANTHER" id="PTHR21600">
    <property type="entry name" value="MITOCHONDRIAL RNA PSEUDOURIDINE SYNTHASE"/>
    <property type="match status" value="1"/>
</dbReference>